<reference evidence="1 2" key="1">
    <citation type="submission" date="2018-11" db="EMBL/GenBank/DDBJ databases">
        <authorList>
            <consortium name="Pathogen Informatics"/>
        </authorList>
    </citation>
    <scope>NUCLEOTIDE SEQUENCE [LARGE SCALE GENOMIC DNA]</scope>
</reference>
<name>A0A3P7Q9I5_CYLGO</name>
<dbReference type="Proteomes" id="UP000271889">
    <property type="component" value="Unassembled WGS sequence"/>
</dbReference>
<sequence length="35" mass="3918">MNGQQMFSTPIKECEGARWVQLEYAGTNQKSLSGK</sequence>
<evidence type="ECO:0000313" key="1">
    <source>
        <dbReference type="EMBL" id="VDN27376.1"/>
    </source>
</evidence>
<keyword evidence="2" id="KW-1185">Reference proteome</keyword>
<organism evidence="1 2">
    <name type="scientific">Cylicostephanus goldi</name>
    <name type="common">Nematode worm</name>
    <dbReference type="NCBI Taxonomy" id="71465"/>
    <lineage>
        <taxon>Eukaryota</taxon>
        <taxon>Metazoa</taxon>
        <taxon>Ecdysozoa</taxon>
        <taxon>Nematoda</taxon>
        <taxon>Chromadorea</taxon>
        <taxon>Rhabditida</taxon>
        <taxon>Rhabditina</taxon>
        <taxon>Rhabditomorpha</taxon>
        <taxon>Strongyloidea</taxon>
        <taxon>Strongylidae</taxon>
        <taxon>Cylicostephanus</taxon>
    </lineage>
</organism>
<proteinExistence type="predicted"/>
<gene>
    <name evidence="1" type="ORF">CGOC_LOCUS10642</name>
</gene>
<evidence type="ECO:0000313" key="2">
    <source>
        <dbReference type="Proteomes" id="UP000271889"/>
    </source>
</evidence>
<protein>
    <submittedName>
        <fullName evidence="1">Uncharacterized protein</fullName>
    </submittedName>
</protein>
<dbReference type="AlphaFoldDB" id="A0A3P7Q9I5"/>
<accession>A0A3P7Q9I5</accession>
<dbReference type="OrthoDB" id="5870102at2759"/>
<dbReference type="EMBL" id="UYRV01112265">
    <property type="protein sequence ID" value="VDN27376.1"/>
    <property type="molecule type" value="Genomic_DNA"/>
</dbReference>